<keyword evidence="10" id="KW-1185">Reference proteome</keyword>
<dbReference type="PANTHER" id="PTHR12246">
    <property type="entry name" value="PALMITOYLTRANSFERASE ZDHHC16"/>
    <property type="match status" value="1"/>
</dbReference>
<feature type="transmembrane region" description="Helical" evidence="7">
    <location>
        <begin position="12"/>
        <end position="33"/>
    </location>
</feature>
<keyword evidence="5 7" id="KW-0472">Membrane</keyword>
<keyword evidence="2 7" id="KW-0808">Transferase</keyword>
<comment type="similarity">
    <text evidence="7">Belongs to the DHHC palmitoyltransferase family.</text>
</comment>
<evidence type="ECO:0000256" key="6">
    <source>
        <dbReference type="ARBA" id="ARBA00023315"/>
    </source>
</evidence>
<accession>T1KH53</accession>
<dbReference type="GO" id="GO:0016020">
    <property type="term" value="C:membrane"/>
    <property type="evidence" value="ECO:0007669"/>
    <property type="project" value="UniProtKB-SubCell"/>
</dbReference>
<evidence type="ECO:0000259" key="8">
    <source>
        <dbReference type="Pfam" id="PF01529"/>
    </source>
</evidence>
<comment type="catalytic activity">
    <reaction evidence="7">
        <text>L-cysteinyl-[protein] + hexadecanoyl-CoA = S-hexadecanoyl-L-cysteinyl-[protein] + CoA</text>
        <dbReference type="Rhea" id="RHEA:36683"/>
        <dbReference type="Rhea" id="RHEA-COMP:10131"/>
        <dbReference type="Rhea" id="RHEA-COMP:11032"/>
        <dbReference type="ChEBI" id="CHEBI:29950"/>
        <dbReference type="ChEBI" id="CHEBI:57287"/>
        <dbReference type="ChEBI" id="CHEBI:57379"/>
        <dbReference type="ChEBI" id="CHEBI:74151"/>
        <dbReference type="EC" id="2.3.1.225"/>
    </reaction>
</comment>
<dbReference type="HOGENOM" id="CLU_044394_1_0_1"/>
<reference evidence="10" key="1">
    <citation type="submission" date="2011-08" db="EMBL/GenBank/DDBJ databases">
        <authorList>
            <person name="Rombauts S."/>
        </authorList>
    </citation>
    <scope>NUCLEOTIDE SEQUENCE</scope>
    <source>
        <strain evidence="10">London</strain>
    </source>
</reference>
<evidence type="ECO:0000256" key="1">
    <source>
        <dbReference type="ARBA" id="ARBA00004141"/>
    </source>
</evidence>
<keyword evidence="4 7" id="KW-1133">Transmembrane helix</keyword>
<dbReference type="AlphaFoldDB" id="T1KH53"/>
<name>T1KH53_TETUR</name>
<dbReference type="GO" id="GO:0019706">
    <property type="term" value="F:protein-cysteine S-palmitoyltransferase activity"/>
    <property type="evidence" value="ECO:0007669"/>
    <property type="project" value="UniProtKB-EC"/>
</dbReference>
<feature type="domain" description="Palmitoyltransferase DHHC" evidence="8">
    <location>
        <begin position="86"/>
        <end position="220"/>
    </location>
</feature>
<comment type="domain">
    <text evidence="7">The DHHC domain is required for palmitoyltransferase activity.</text>
</comment>
<evidence type="ECO:0000313" key="10">
    <source>
        <dbReference type="Proteomes" id="UP000015104"/>
    </source>
</evidence>
<proteinExistence type="inferred from homology"/>
<dbReference type="EC" id="2.3.1.225" evidence="7"/>
<evidence type="ECO:0000256" key="7">
    <source>
        <dbReference type="RuleBase" id="RU079119"/>
    </source>
</evidence>
<evidence type="ECO:0000256" key="3">
    <source>
        <dbReference type="ARBA" id="ARBA00022692"/>
    </source>
</evidence>
<evidence type="ECO:0000256" key="5">
    <source>
        <dbReference type="ARBA" id="ARBA00023136"/>
    </source>
</evidence>
<dbReference type="Gene3D" id="2.30.30.40">
    <property type="entry name" value="SH3 Domains"/>
    <property type="match status" value="1"/>
</dbReference>
<comment type="subcellular location">
    <subcellularLocation>
        <location evidence="1">Membrane</location>
        <topology evidence="1">Multi-pass membrane protein</topology>
    </subcellularLocation>
</comment>
<dbReference type="KEGG" id="tut:107364230"/>
<feature type="transmembrane region" description="Helical" evidence="7">
    <location>
        <begin position="45"/>
        <end position="68"/>
    </location>
</feature>
<reference evidence="9" key="2">
    <citation type="submission" date="2015-06" db="UniProtKB">
        <authorList>
            <consortium name="EnsemblMetazoa"/>
        </authorList>
    </citation>
    <scope>IDENTIFICATION</scope>
</reference>
<dbReference type="STRING" id="32264.T1KH53"/>
<dbReference type="SUPFAM" id="SSF50044">
    <property type="entry name" value="SH3-domain"/>
    <property type="match status" value="1"/>
</dbReference>
<dbReference type="EMBL" id="CAEY01000073">
    <property type="status" value="NOT_ANNOTATED_CDS"/>
    <property type="molecule type" value="Genomic_DNA"/>
</dbReference>
<keyword evidence="6 7" id="KW-0012">Acyltransferase</keyword>
<gene>
    <name evidence="9" type="primary">107364230</name>
</gene>
<protein>
    <recommendedName>
        <fullName evidence="7">Palmitoyltransferase</fullName>
        <ecNumber evidence="7">2.3.1.225</ecNumber>
    </recommendedName>
</protein>
<dbReference type="Proteomes" id="UP000015104">
    <property type="component" value="Unassembled WGS sequence"/>
</dbReference>
<dbReference type="EnsemblMetazoa" id="tetur11g03140.1">
    <property type="protein sequence ID" value="tetur11g03140.1"/>
    <property type="gene ID" value="tetur11g03140"/>
</dbReference>
<dbReference type="OrthoDB" id="331948at2759"/>
<keyword evidence="3 7" id="KW-0812">Transmembrane</keyword>
<dbReference type="InterPro" id="IPR039859">
    <property type="entry name" value="PFA4/ZDH16/20/ERF2-like"/>
</dbReference>
<feature type="transmembrane region" description="Helical" evidence="7">
    <location>
        <begin position="136"/>
        <end position="157"/>
    </location>
</feature>
<evidence type="ECO:0000313" key="9">
    <source>
        <dbReference type="EnsemblMetazoa" id="tetur11g03140.1"/>
    </source>
</evidence>
<dbReference type="InterPro" id="IPR036028">
    <property type="entry name" value="SH3-like_dom_sf"/>
</dbReference>
<dbReference type="OMA" id="GCIHAAI"/>
<dbReference type="PROSITE" id="PS50216">
    <property type="entry name" value="DHHC"/>
    <property type="match status" value="1"/>
</dbReference>
<sequence length="394" mass="46236">MSGLFGYRILHWGPLLAFLIIKWVAITTLYMTSMWMPIFSSYISIINYLIFLSFVGLTLYNFFSAIFIGPGHVLSKWTPDNPSISEKLQYCSICQSYKWPRAHHCRTCNKCNLKMDHHCPWINNCVGHKNHLNFTLFLLFAVLGALHSVILLSIAIYRGYHATWYFYHRGPESVVLLTFASFLCSVFSIGLSIGVIIAVGGLFYVQMKIILRNRTSIEEWIVTKAEARTRTEPFVYPYDLGYRKNFMLVFRDSKWMDGCNWPIKEGCTQYTLTYEQILQKKEKRQRSRTYKVIAEYNGSWFPLFSQGWRTCLKFPFSDEARISLNVNDVVTVTRWKKHWLYGEKIHPINENIIKPRGWFPKQCVVEIAEDIRERRGMNFSEDHSAKSSRLRKIQ</sequence>
<evidence type="ECO:0000256" key="2">
    <source>
        <dbReference type="ARBA" id="ARBA00022679"/>
    </source>
</evidence>
<dbReference type="Pfam" id="PF01529">
    <property type="entry name" value="DHHC"/>
    <property type="match status" value="1"/>
</dbReference>
<evidence type="ECO:0000256" key="4">
    <source>
        <dbReference type="ARBA" id="ARBA00022989"/>
    </source>
</evidence>
<dbReference type="InterPro" id="IPR001594">
    <property type="entry name" value="Palmitoyltrfase_DHHC"/>
</dbReference>
<organism evidence="9 10">
    <name type="scientific">Tetranychus urticae</name>
    <name type="common">Two-spotted spider mite</name>
    <dbReference type="NCBI Taxonomy" id="32264"/>
    <lineage>
        <taxon>Eukaryota</taxon>
        <taxon>Metazoa</taxon>
        <taxon>Ecdysozoa</taxon>
        <taxon>Arthropoda</taxon>
        <taxon>Chelicerata</taxon>
        <taxon>Arachnida</taxon>
        <taxon>Acari</taxon>
        <taxon>Acariformes</taxon>
        <taxon>Trombidiformes</taxon>
        <taxon>Prostigmata</taxon>
        <taxon>Eleutherengona</taxon>
        <taxon>Raphignathae</taxon>
        <taxon>Tetranychoidea</taxon>
        <taxon>Tetranychidae</taxon>
        <taxon>Tetranychus</taxon>
    </lineage>
</organism>
<dbReference type="eggNOG" id="KOG1314">
    <property type="taxonomic scope" value="Eukaryota"/>
</dbReference>
<feature type="transmembrane region" description="Helical" evidence="7">
    <location>
        <begin position="177"/>
        <end position="205"/>
    </location>
</feature>